<dbReference type="EMBL" id="CP001614">
    <property type="protein sequence ID" value="ACR11704.1"/>
    <property type="molecule type" value="Genomic_DNA"/>
</dbReference>
<dbReference type="AlphaFoldDB" id="C5BTZ6"/>
<dbReference type="STRING" id="377629.TERTU_1647"/>
<dbReference type="InterPro" id="IPR011990">
    <property type="entry name" value="TPR-like_helical_dom_sf"/>
</dbReference>
<organism evidence="2 3">
    <name type="scientific">Teredinibacter turnerae (strain ATCC 39867 / T7901)</name>
    <dbReference type="NCBI Taxonomy" id="377629"/>
    <lineage>
        <taxon>Bacteria</taxon>
        <taxon>Pseudomonadati</taxon>
        <taxon>Pseudomonadota</taxon>
        <taxon>Gammaproteobacteria</taxon>
        <taxon>Cellvibrionales</taxon>
        <taxon>Cellvibrionaceae</taxon>
        <taxon>Teredinibacter</taxon>
    </lineage>
</organism>
<sequence length="933" mass="106260">MTKHHPYAVLFISLISLIGMSGCTTNSQNATVGDIDISGSHANQVEVFVKPKSDAEIKEAYYNYVRNAAKADSSRQAAINRIAALELELTNKLLEKSSSSDEALADQVYLQSLEKAANLLSTSLHDFPDAPNNDNTLYQYARTLDQLGRGGEAVEALHTLVEKHPDSELYAEAQFRIAENAFTRGDYLSAEDAYTEVLLTPTSDRFYEKSLFKRGWTRYKQELYREAVDDYLQALTFHGFSPEKQLDTTEKELFDEYFRAIGLVFAHLNGAESLTDYFSDKPNFPYLYHTYKVVADIYVGQQRYSDAATTLDQFISAHSYSASLPDAYLEIVSIWRRGNFIDQLHAEVEEIYQKLGPNAEYWREHNNEATLERTSSALRAYITELALFHHGEYQKKPTTKNFEKSQLWYQRYLESYAKFAKQDKIRARYGDLLSAAGRNEAALAQYSIAAFDGDLVLDKKSAYAAIAITNELYKSANGYAKTTWMKDHLDYVQRYVTLYPTDTESLGLVTNATALCFAEKQYEKAIEISDLISLPASAKQSFNILNTRARSYLNTNQFSEAEAAFTDTLALEGITSSQRAKLESSIALSIYRQAENARDTGDTALAQNLFNRVSDTIPGSELAPTALYDAASLALKDKSWQAAIFFLEKLQSNYPRQKYAKETSRQLSVAYLNAKQTDKAASQFEALANSDDTNEVKMTALWQAAQLYDEKKNTAGAIRSYRDYAHNYREPYPQNIEAMYRLTQLYEEQNEPQKRYYWQNKIRARDKRVSSTKKTERTVFIASTTVLDLALQKQAEFSKIRLQEPLAVNLKKKKSAMQEAINLFGQASGYNVTEITTQATYNIGEIYREFSQSLLTSERPKNLDAAELEQYIILLEDQAFPFEEKSIEFYETNLSRVKSGVYDQWIEESHKKLIELFPARFNKSPKLESSFDD</sequence>
<evidence type="ECO:0000313" key="3">
    <source>
        <dbReference type="Proteomes" id="UP000009080"/>
    </source>
</evidence>
<proteinExistence type="predicted"/>
<dbReference type="SUPFAM" id="SSF48452">
    <property type="entry name" value="TPR-like"/>
    <property type="match status" value="2"/>
</dbReference>
<feature type="chain" id="PRO_5002948936" evidence="1">
    <location>
        <begin position="22"/>
        <end position="933"/>
    </location>
</feature>
<evidence type="ECO:0000313" key="2">
    <source>
        <dbReference type="EMBL" id="ACR11704.1"/>
    </source>
</evidence>
<keyword evidence="1" id="KW-0732">Signal</keyword>
<dbReference type="PROSITE" id="PS51257">
    <property type="entry name" value="PROKAR_LIPOPROTEIN"/>
    <property type="match status" value="1"/>
</dbReference>
<dbReference type="Gene3D" id="1.25.40.10">
    <property type="entry name" value="Tetratricopeptide repeat domain"/>
    <property type="match status" value="4"/>
</dbReference>
<dbReference type="Pfam" id="PF13512">
    <property type="entry name" value="TPR_18"/>
    <property type="match status" value="1"/>
</dbReference>
<dbReference type="Pfam" id="PF14559">
    <property type="entry name" value="TPR_19"/>
    <property type="match status" value="1"/>
</dbReference>
<dbReference type="SMART" id="SM00028">
    <property type="entry name" value="TPR"/>
    <property type="match status" value="5"/>
</dbReference>
<dbReference type="InterPro" id="IPR019734">
    <property type="entry name" value="TPR_rpt"/>
</dbReference>
<name>C5BTZ6_TERTT</name>
<dbReference type="HOGENOM" id="CLU_011873_0_0_6"/>
<dbReference type="RefSeq" id="WP_015817816.1">
    <property type="nucleotide sequence ID" value="NC_012997.1"/>
</dbReference>
<dbReference type="KEGG" id="ttu:TERTU_1647"/>
<dbReference type="OrthoDB" id="9806825at2"/>
<dbReference type="Proteomes" id="UP000009080">
    <property type="component" value="Chromosome"/>
</dbReference>
<gene>
    <name evidence="2" type="ordered locus">TERTU_1647</name>
</gene>
<accession>C5BTZ6</accession>
<dbReference type="eggNOG" id="COG1729">
    <property type="taxonomic scope" value="Bacteria"/>
</dbReference>
<protein>
    <submittedName>
        <fullName evidence="2">Tetratricopeptide repeat domain protein</fullName>
    </submittedName>
</protein>
<evidence type="ECO:0000256" key="1">
    <source>
        <dbReference type="SAM" id="SignalP"/>
    </source>
</evidence>
<feature type="signal peptide" evidence="1">
    <location>
        <begin position="1"/>
        <end position="21"/>
    </location>
</feature>
<reference evidence="2 3" key="1">
    <citation type="journal article" date="2009" name="PLoS ONE">
        <title>The complete genome of Teredinibacter turnerae T7901: an intracellular endosymbiont of marine wood-boring bivalves (shipworms).</title>
        <authorList>
            <person name="Yang J.C."/>
            <person name="Madupu R."/>
            <person name="Durkin A.S."/>
            <person name="Ekborg N.A."/>
            <person name="Pedamallu C.S."/>
            <person name="Hostetler J.B."/>
            <person name="Radune D."/>
            <person name="Toms B.S."/>
            <person name="Henrissat B."/>
            <person name="Coutinho P.M."/>
            <person name="Schwarz S."/>
            <person name="Field L."/>
            <person name="Trindade-Silva A.E."/>
            <person name="Soares C.A.G."/>
            <person name="Elshahawi S."/>
            <person name="Hanora A."/>
            <person name="Schmidt E.W."/>
            <person name="Haygood M.G."/>
            <person name="Posfai J."/>
            <person name="Benner J."/>
            <person name="Madinger C."/>
            <person name="Nove J."/>
            <person name="Anton B."/>
            <person name="Chaudhary K."/>
            <person name="Foster J."/>
            <person name="Holman A."/>
            <person name="Kumar S."/>
            <person name="Lessard P.A."/>
            <person name="Luyten Y.A."/>
            <person name="Slatko B."/>
            <person name="Wood N."/>
            <person name="Wu B."/>
            <person name="Teplitski M."/>
            <person name="Mougous J.D."/>
            <person name="Ward N."/>
            <person name="Eisen J.A."/>
            <person name="Badger J.H."/>
            <person name="Distel D.L."/>
        </authorList>
    </citation>
    <scope>NUCLEOTIDE SEQUENCE [LARGE SCALE GENOMIC DNA]</scope>
    <source>
        <strain evidence="3">ATCC 39867 / T7901</strain>
    </source>
</reference>
<keyword evidence="3" id="KW-1185">Reference proteome</keyword>